<gene>
    <name evidence="5" type="ORF">SAMN05421543_102118</name>
</gene>
<dbReference type="SUPFAM" id="SSF52540">
    <property type="entry name" value="P-loop containing nucleoside triphosphate hydrolases"/>
    <property type="match status" value="2"/>
</dbReference>
<evidence type="ECO:0000256" key="1">
    <source>
        <dbReference type="ARBA" id="ARBA00022801"/>
    </source>
</evidence>
<dbReference type="GO" id="GO:0016787">
    <property type="term" value="F:hydrolase activity"/>
    <property type="evidence" value="ECO:0007669"/>
    <property type="project" value="UniProtKB-KW"/>
</dbReference>
<dbReference type="PANTHER" id="PTHR10799">
    <property type="entry name" value="SNF2/RAD54 HELICASE FAMILY"/>
    <property type="match status" value="1"/>
</dbReference>
<dbReference type="Pfam" id="PF00271">
    <property type="entry name" value="Helicase_C"/>
    <property type="match status" value="1"/>
</dbReference>
<keyword evidence="5" id="KW-0067">ATP-binding</keyword>
<dbReference type="Pfam" id="PF00176">
    <property type="entry name" value="SNF2-rel_dom"/>
    <property type="match status" value="1"/>
</dbReference>
<dbReference type="InterPro" id="IPR027417">
    <property type="entry name" value="P-loop_NTPase"/>
</dbReference>
<dbReference type="SMART" id="SM00490">
    <property type="entry name" value="HELICc"/>
    <property type="match status" value="1"/>
</dbReference>
<dbReference type="Pfam" id="PF12419">
    <property type="entry name" value="DUF3670"/>
    <property type="match status" value="1"/>
</dbReference>
<dbReference type="CDD" id="cd18793">
    <property type="entry name" value="SF2_C_SNF"/>
    <property type="match status" value="1"/>
</dbReference>
<dbReference type="InterPro" id="IPR000330">
    <property type="entry name" value="SNF2_N"/>
</dbReference>
<dbReference type="GO" id="GO:0005524">
    <property type="term" value="F:ATP binding"/>
    <property type="evidence" value="ECO:0007669"/>
    <property type="project" value="InterPro"/>
</dbReference>
<evidence type="ECO:0000313" key="6">
    <source>
        <dbReference type="Proteomes" id="UP000183508"/>
    </source>
</evidence>
<dbReference type="InterPro" id="IPR049730">
    <property type="entry name" value="SNF2/RAD54-like_C"/>
</dbReference>
<dbReference type="InterPro" id="IPR014001">
    <property type="entry name" value="Helicase_ATP-bd"/>
</dbReference>
<reference evidence="6" key="1">
    <citation type="submission" date="2016-10" db="EMBL/GenBank/DDBJ databases">
        <authorList>
            <person name="Varghese N."/>
        </authorList>
    </citation>
    <scope>NUCLEOTIDE SEQUENCE [LARGE SCALE GENOMIC DNA]</scope>
    <source>
        <strain evidence="6">DSM 17980</strain>
    </source>
</reference>
<dbReference type="InterPro" id="IPR022138">
    <property type="entry name" value="DUF3670"/>
</dbReference>
<dbReference type="InterPro" id="IPR001650">
    <property type="entry name" value="Helicase_C-like"/>
</dbReference>
<proteinExistence type="predicted"/>
<keyword evidence="5" id="KW-0347">Helicase</keyword>
<feature type="domain" description="Helicase C-terminal" evidence="4">
    <location>
        <begin position="926"/>
        <end position="1086"/>
    </location>
</feature>
<dbReference type="GO" id="GO:0004386">
    <property type="term" value="F:helicase activity"/>
    <property type="evidence" value="ECO:0007669"/>
    <property type="project" value="UniProtKB-KW"/>
</dbReference>
<sequence length="1103" mass="120528">MSRVMSIRLVFRWQPGRGVLIRDPDVPLADADLLKHLSHLVLAHHPDTFYGTDVVLVTDMEEDRWGILLTPLQAVTFFAQLAPNRMVDWGWPDDLPVWRQAAQRMAAAVAEARLAPSLDGAKPGRPAWRLLSEDGADALGDLPDWVREWANEAVWELVVSDVDLARAWQGVLDAHPVLAEDPDGGLWLEEAQWHEAIGWRPDPCPFTPGLRLCEPVMGLAGVVGLDGFDGGAGSGDAADGAVGSDDAAGGAGAAGWRLEVVLRDKVQPDLVYGLWPDVARAEQSELETGPGSRAVGGTPEAGVALDPDLPPAPSDWAVHEERLRQAVERWLAAVPWLADPAGGWLPRGHLSESDAWRFLTEAIAPLRVAGCWVMVPAWWERAMRQRPRLRARVRPASGVHGMFGIDQTVQFDWRVALGGEEMDPAAFERLVAQKRRLIWFHGAWRVVDPVWAHRLLTTMKRRGEALTLADVLERALLGDDDAEGTEGDPAGGLGTGDARAERPESSGDGAVRERAEPGRDGAMAVDPGDAAIAEAPFEVALNEPLRALVGGLRDILQMPILPTPPGFRGELRAYQRIGFSWFVFLRRFGLGACLADDMGLGKTVQFIAYQLHVRSEGAALGPALIVCPTSVVGNWQKELERFAPGLRVYVHYGAGRAKDEAFAEACREADVVVTSYTLAHLDKDLLEGVVWDTVCLDEAQNIKNPHTKQAQAVRRLQARHRVALTGTPVENRLTELWALFAFLNPGYLGSERVFRSRFAAPIEKSGDAARTRVLQRLVRPFLLRRMKTDPEVAADLPEKAEAKVYVPLTKEQAALYEGVLQDMLARLEAVDGMERRGLVLATLTKLKQICNHPLAFLKADPAGPRGGRGRAGDGVGGRWVGGAGGTGDGTNGAVDGAGRRSIDGASVAAGSVLGGRVVRLRGRSEKLERLLEMVEEVRAAGERCLVFTQFVETGELLRRALEDALGEPVLFLHGGVRPGDRDRMVATFQDPASRAGVFLLSLRAGGVGLNLTAATHVFHFDRWWNPAVENQATDRAYRIGQHRHVQVHKFITLGTLEERIDQLIERKLALGEGIIGAGEQWITELSTDELRDLFALRRSWVTE</sequence>
<dbReference type="PROSITE" id="PS51192">
    <property type="entry name" value="HELICASE_ATP_BIND_1"/>
    <property type="match status" value="1"/>
</dbReference>
<dbReference type="Gene3D" id="3.40.50.10810">
    <property type="entry name" value="Tandem AAA-ATPase domain"/>
    <property type="match status" value="1"/>
</dbReference>
<dbReference type="PROSITE" id="PS51194">
    <property type="entry name" value="HELICASE_CTER"/>
    <property type="match status" value="1"/>
</dbReference>
<dbReference type="SMART" id="SM00487">
    <property type="entry name" value="DEXDc"/>
    <property type="match status" value="1"/>
</dbReference>
<evidence type="ECO:0000256" key="2">
    <source>
        <dbReference type="SAM" id="MobiDB-lite"/>
    </source>
</evidence>
<keyword evidence="5" id="KW-0547">Nucleotide-binding</keyword>
<dbReference type="Gene3D" id="3.40.50.300">
    <property type="entry name" value="P-loop containing nucleotide triphosphate hydrolases"/>
    <property type="match status" value="1"/>
</dbReference>
<dbReference type="Proteomes" id="UP000183508">
    <property type="component" value="Unassembled WGS sequence"/>
</dbReference>
<feature type="region of interest" description="Disordered" evidence="2">
    <location>
        <begin position="479"/>
        <end position="525"/>
    </location>
</feature>
<dbReference type="AlphaFoldDB" id="A0A1I7GBD5"/>
<feature type="domain" description="Helicase ATP-binding" evidence="3">
    <location>
        <begin position="583"/>
        <end position="746"/>
    </location>
</feature>
<dbReference type="CDD" id="cd18012">
    <property type="entry name" value="DEXQc_arch_SWI2_SNF2"/>
    <property type="match status" value="1"/>
</dbReference>
<accession>A0A1I7GBD5</accession>
<feature type="compositionally biased region" description="Basic and acidic residues" evidence="2">
    <location>
        <begin position="498"/>
        <end position="519"/>
    </location>
</feature>
<dbReference type="RefSeq" id="WP_074949486.1">
    <property type="nucleotide sequence ID" value="NZ_FPBV01000002.1"/>
</dbReference>
<keyword evidence="6" id="KW-1185">Reference proteome</keyword>
<keyword evidence="1" id="KW-0378">Hydrolase</keyword>
<dbReference type="eggNOG" id="COG0553">
    <property type="taxonomic scope" value="Bacteria"/>
</dbReference>
<organism evidence="5 6">
    <name type="scientific">Alicyclobacillus macrosporangiidus</name>
    <dbReference type="NCBI Taxonomy" id="392015"/>
    <lineage>
        <taxon>Bacteria</taxon>
        <taxon>Bacillati</taxon>
        <taxon>Bacillota</taxon>
        <taxon>Bacilli</taxon>
        <taxon>Bacillales</taxon>
        <taxon>Alicyclobacillaceae</taxon>
        <taxon>Alicyclobacillus</taxon>
    </lineage>
</organism>
<evidence type="ECO:0000313" key="5">
    <source>
        <dbReference type="EMBL" id="SFU45772.1"/>
    </source>
</evidence>
<feature type="region of interest" description="Disordered" evidence="2">
    <location>
        <begin position="283"/>
        <end position="303"/>
    </location>
</feature>
<dbReference type="EMBL" id="FPBV01000002">
    <property type="protein sequence ID" value="SFU45772.1"/>
    <property type="molecule type" value="Genomic_DNA"/>
</dbReference>
<dbReference type="InterPro" id="IPR038718">
    <property type="entry name" value="SNF2-like_sf"/>
</dbReference>
<dbReference type="Gene3D" id="1.20.120.850">
    <property type="entry name" value="SWI2/SNF2 ATPases, N-terminal domain"/>
    <property type="match status" value="1"/>
</dbReference>
<evidence type="ECO:0000259" key="3">
    <source>
        <dbReference type="PROSITE" id="PS51192"/>
    </source>
</evidence>
<protein>
    <submittedName>
        <fullName evidence="5">Helicase conserved C-terminal domain-containing protein</fullName>
    </submittedName>
</protein>
<dbReference type="STRING" id="392015.SAMN05421543_102118"/>
<evidence type="ECO:0000259" key="4">
    <source>
        <dbReference type="PROSITE" id="PS51194"/>
    </source>
</evidence>
<name>A0A1I7GBD5_9BACL</name>